<proteinExistence type="predicted"/>
<evidence type="ECO:0000256" key="3">
    <source>
        <dbReference type="ARBA" id="ARBA00022737"/>
    </source>
</evidence>
<dbReference type="Proteomes" id="UP000613011">
    <property type="component" value="Unassembled WGS sequence"/>
</dbReference>
<evidence type="ECO:0000256" key="7">
    <source>
        <dbReference type="PROSITE-ProRule" id="PRU00546"/>
    </source>
</evidence>
<evidence type="ECO:0000313" key="10">
    <source>
        <dbReference type="EMBL" id="MBL0422359.1"/>
    </source>
</evidence>
<evidence type="ECO:0000256" key="4">
    <source>
        <dbReference type="ARBA" id="ARBA00022771"/>
    </source>
</evidence>
<evidence type="ECO:0000259" key="9">
    <source>
        <dbReference type="PROSITE" id="PS51188"/>
    </source>
</evidence>
<keyword evidence="1" id="KW-0235">DNA replication</keyword>
<dbReference type="Gene3D" id="2.10.230.10">
    <property type="entry name" value="Heat shock protein DnaJ, cysteine-rich domain"/>
    <property type="match status" value="1"/>
</dbReference>
<dbReference type="AlphaFoldDB" id="A0A937D369"/>
<keyword evidence="5 7" id="KW-0862">Zinc</keyword>
<feature type="domain" description="J" evidence="8">
    <location>
        <begin position="5"/>
        <end position="73"/>
    </location>
</feature>
<dbReference type="GO" id="GO:0005737">
    <property type="term" value="C:cytoplasm"/>
    <property type="evidence" value="ECO:0007669"/>
    <property type="project" value="TreeGrafter"/>
</dbReference>
<dbReference type="SUPFAM" id="SSF57938">
    <property type="entry name" value="DnaJ/Hsp40 cysteine-rich domain"/>
    <property type="match status" value="1"/>
</dbReference>
<dbReference type="GO" id="GO:0042026">
    <property type="term" value="P:protein refolding"/>
    <property type="evidence" value="ECO:0007669"/>
    <property type="project" value="TreeGrafter"/>
</dbReference>
<dbReference type="PROSITE" id="PS51188">
    <property type="entry name" value="ZF_CR"/>
    <property type="match status" value="1"/>
</dbReference>
<dbReference type="GO" id="GO:0008270">
    <property type="term" value="F:zinc ion binding"/>
    <property type="evidence" value="ECO:0007669"/>
    <property type="project" value="UniProtKB-KW"/>
</dbReference>
<keyword evidence="4 7" id="KW-0863">Zinc-finger</keyword>
<dbReference type="CDD" id="cd06257">
    <property type="entry name" value="DnaJ"/>
    <property type="match status" value="1"/>
</dbReference>
<dbReference type="SMART" id="SM00271">
    <property type="entry name" value="DnaJ"/>
    <property type="match status" value="1"/>
</dbReference>
<comment type="caution">
    <text evidence="10">The sequence shown here is derived from an EMBL/GenBank/DDBJ whole genome shotgun (WGS) entry which is preliminary data.</text>
</comment>
<dbReference type="Gene3D" id="2.60.260.20">
    <property type="entry name" value="Urease metallochaperone UreE, N-terminal domain"/>
    <property type="match status" value="1"/>
</dbReference>
<evidence type="ECO:0000259" key="8">
    <source>
        <dbReference type="PROSITE" id="PS50076"/>
    </source>
</evidence>
<dbReference type="InterPro" id="IPR001305">
    <property type="entry name" value="HSP_DnaJ_Cys-rich_dom"/>
</dbReference>
<dbReference type="Pfam" id="PF01556">
    <property type="entry name" value="DnaJ_C"/>
    <property type="match status" value="1"/>
</dbReference>
<evidence type="ECO:0000313" key="11">
    <source>
        <dbReference type="Proteomes" id="UP000613011"/>
    </source>
</evidence>
<dbReference type="GO" id="GO:0051082">
    <property type="term" value="F:unfolded protein binding"/>
    <property type="evidence" value="ECO:0007669"/>
    <property type="project" value="InterPro"/>
</dbReference>
<protein>
    <submittedName>
        <fullName evidence="10">J domain-containing protein</fullName>
    </submittedName>
</protein>
<dbReference type="GO" id="GO:0031072">
    <property type="term" value="F:heat shock protein binding"/>
    <property type="evidence" value="ECO:0007669"/>
    <property type="project" value="InterPro"/>
</dbReference>
<evidence type="ECO:0000256" key="5">
    <source>
        <dbReference type="ARBA" id="ARBA00022833"/>
    </source>
</evidence>
<reference evidence="10" key="1">
    <citation type="submission" date="2021-01" db="EMBL/GenBank/DDBJ databases">
        <title>Ramlibacter sp. strain AW1 16S ribosomal RNA gene Genome sequencing and assembly.</title>
        <authorList>
            <person name="Kang M."/>
        </authorList>
    </citation>
    <scope>NUCLEOTIDE SEQUENCE</scope>
    <source>
        <strain evidence="10">AW1</strain>
    </source>
</reference>
<dbReference type="InterPro" id="IPR036869">
    <property type="entry name" value="J_dom_sf"/>
</dbReference>
<dbReference type="Gene3D" id="1.10.287.110">
    <property type="entry name" value="DnaJ domain"/>
    <property type="match status" value="1"/>
</dbReference>
<keyword evidence="11" id="KW-1185">Reference proteome</keyword>
<dbReference type="InterPro" id="IPR036410">
    <property type="entry name" value="HSP_DnaJ_Cys-rich_dom_sf"/>
</dbReference>
<dbReference type="PANTHER" id="PTHR43096:SF10">
    <property type="entry name" value="CHAPERONE PROTEIN DNAJ A6, CHLOROPLASTIC"/>
    <property type="match status" value="1"/>
</dbReference>
<dbReference type="InterPro" id="IPR001623">
    <property type="entry name" value="DnaJ_domain"/>
</dbReference>
<gene>
    <name evidence="10" type="ORF">JI739_18570</name>
</gene>
<dbReference type="RefSeq" id="WP_201685418.1">
    <property type="nucleotide sequence ID" value="NZ_JAEQNA010000007.1"/>
</dbReference>
<evidence type="ECO:0000256" key="6">
    <source>
        <dbReference type="ARBA" id="ARBA00023016"/>
    </source>
</evidence>
<dbReference type="Pfam" id="PF00226">
    <property type="entry name" value="DnaJ"/>
    <property type="match status" value="1"/>
</dbReference>
<dbReference type="EMBL" id="JAEQNA010000007">
    <property type="protein sequence ID" value="MBL0422359.1"/>
    <property type="molecule type" value="Genomic_DNA"/>
</dbReference>
<dbReference type="PRINTS" id="PR00625">
    <property type="entry name" value="JDOMAIN"/>
</dbReference>
<feature type="domain" description="CR-type" evidence="9">
    <location>
        <begin position="92"/>
        <end position="168"/>
    </location>
</feature>
<sequence>MNVEDYYSELGLQADCTDAEVKAAWRRLAARWHPDRNDSPQALKKIQRINRAVEEIRKARQSDPARPMEDPAPAERVLDQAIELSLEEALAGCSRDVQGVVVDDCHACSGSGLQPACACSSCGGSGQLRQSIWFGWVAPTVTCEACDGRGHCQPACDACEGSGRGPARSWRARVRIPAGSRGGDVLQVPVRSRRAGDGKLALRVRIDLAPHPFFTLEADGVVRVEVPVDGFAWTAERWIDVPTPSGLQQMKLRRGHLAYRIKGQGFASEPAGPRADCLVTVVPLFPETLGRDQEASIDALVKSNTGRPGTPAGQRAGAWRRTLDAWSRKRGAADGQTM</sequence>
<evidence type="ECO:0000256" key="2">
    <source>
        <dbReference type="ARBA" id="ARBA00022723"/>
    </source>
</evidence>
<feature type="zinc finger region" description="CR-type" evidence="7">
    <location>
        <begin position="92"/>
        <end position="168"/>
    </location>
</feature>
<accession>A0A937D369</accession>
<dbReference type="CDD" id="cd10719">
    <property type="entry name" value="DnaJ_zf"/>
    <property type="match status" value="1"/>
</dbReference>
<dbReference type="InterPro" id="IPR002939">
    <property type="entry name" value="DnaJ_C"/>
</dbReference>
<dbReference type="PROSITE" id="PS50076">
    <property type="entry name" value="DNAJ_2"/>
    <property type="match status" value="1"/>
</dbReference>
<keyword evidence="6" id="KW-0346">Stress response</keyword>
<name>A0A937D369_9BURK</name>
<dbReference type="GO" id="GO:0006260">
    <property type="term" value="P:DNA replication"/>
    <property type="evidence" value="ECO:0007669"/>
    <property type="project" value="UniProtKB-KW"/>
</dbReference>
<organism evidence="10 11">
    <name type="scientific">Ramlibacter aurantiacus</name>
    <dbReference type="NCBI Taxonomy" id="2801330"/>
    <lineage>
        <taxon>Bacteria</taxon>
        <taxon>Pseudomonadati</taxon>
        <taxon>Pseudomonadota</taxon>
        <taxon>Betaproteobacteria</taxon>
        <taxon>Burkholderiales</taxon>
        <taxon>Comamonadaceae</taxon>
        <taxon>Ramlibacter</taxon>
    </lineage>
</organism>
<keyword evidence="2 7" id="KW-0479">Metal-binding</keyword>
<dbReference type="SUPFAM" id="SSF46565">
    <property type="entry name" value="Chaperone J-domain"/>
    <property type="match status" value="1"/>
</dbReference>
<dbReference type="PANTHER" id="PTHR43096">
    <property type="entry name" value="DNAJ HOMOLOG 1, MITOCHONDRIAL-RELATED"/>
    <property type="match status" value="1"/>
</dbReference>
<keyword evidence="3" id="KW-0677">Repeat</keyword>
<evidence type="ECO:0000256" key="1">
    <source>
        <dbReference type="ARBA" id="ARBA00022705"/>
    </source>
</evidence>